<dbReference type="EMBL" id="PYDT01000240">
    <property type="protein sequence ID" value="THU42943.1"/>
    <property type="molecule type" value="Genomic_DNA"/>
</dbReference>
<evidence type="ECO:0000256" key="6">
    <source>
        <dbReference type="ARBA" id="ARBA00011458"/>
    </source>
</evidence>
<accession>A0A4S8I522</accession>
<dbReference type="CDD" id="cd04451">
    <property type="entry name" value="S1_IF1"/>
    <property type="match status" value="1"/>
</dbReference>
<dbReference type="SMART" id="SM00316">
    <property type="entry name" value="S1"/>
    <property type="match status" value="1"/>
</dbReference>
<dbReference type="GO" id="GO:0005840">
    <property type="term" value="C:ribosome"/>
    <property type="evidence" value="ECO:0007669"/>
    <property type="project" value="UniProtKB-KW"/>
</dbReference>
<feature type="domain" description="S1-like" evidence="20">
    <location>
        <begin position="130"/>
        <end position="205"/>
    </location>
</feature>
<name>A0A4S8I522_MUSBA</name>
<evidence type="ECO:0000256" key="12">
    <source>
        <dbReference type="ARBA" id="ARBA00022884"/>
    </source>
</evidence>
<dbReference type="FunFam" id="2.40.50.140:FF:000019">
    <property type="entry name" value="Translation initiation factor IF-1, chloroplastic"/>
    <property type="match status" value="1"/>
</dbReference>
<evidence type="ECO:0000256" key="17">
    <source>
        <dbReference type="ARBA" id="ARBA00035516"/>
    </source>
</evidence>
<organism evidence="21 22">
    <name type="scientific">Musa balbisiana</name>
    <name type="common">Banana</name>
    <dbReference type="NCBI Taxonomy" id="52838"/>
    <lineage>
        <taxon>Eukaryota</taxon>
        <taxon>Viridiplantae</taxon>
        <taxon>Streptophyta</taxon>
        <taxon>Embryophyta</taxon>
        <taxon>Tracheophyta</taxon>
        <taxon>Spermatophyta</taxon>
        <taxon>Magnoliopsida</taxon>
        <taxon>Liliopsida</taxon>
        <taxon>Zingiberales</taxon>
        <taxon>Musaceae</taxon>
        <taxon>Musa</taxon>
    </lineage>
</organism>
<gene>
    <name evidence="21" type="ORF">C4D60_Mb00t04160</name>
</gene>
<evidence type="ECO:0000256" key="16">
    <source>
        <dbReference type="ARBA" id="ARBA00035153"/>
    </source>
</evidence>
<dbReference type="Gene3D" id="2.40.50.140">
    <property type="entry name" value="Nucleic acid-binding proteins"/>
    <property type="match status" value="1"/>
</dbReference>
<dbReference type="InterPro" id="IPR035987">
    <property type="entry name" value="Ribosomal_uS8_sf"/>
</dbReference>
<evidence type="ECO:0000313" key="22">
    <source>
        <dbReference type="Proteomes" id="UP000317650"/>
    </source>
</evidence>
<sequence length="211" mass="24397">MGKDTIADIITSIRNADMNKKGTVRIASTNITENIVKILLREGFIENVRKHQEGNKYFLVSTLRHRKTRKRIHRTILKRISRPGLRIYSDYQQIPKILGGIGIIEKLDEKKLEANFCYIYGSSSSVDTSRKLPGMKEQKFIHEGLITESLPNGMFRVRLDNKDVILGYVSGRIRRSFIRILPGDRVKIEVSCYDSTRGRIIYRLRNKDSND</sequence>
<dbReference type="InterPro" id="IPR003029">
    <property type="entry name" value="S1_domain"/>
</dbReference>
<dbReference type="Gene3D" id="3.30.1490.10">
    <property type="match status" value="1"/>
</dbReference>
<evidence type="ECO:0000256" key="1">
    <source>
        <dbReference type="ARBA" id="ARBA00002569"/>
    </source>
</evidence>
<dbReference type="PANTHER" id="PTHR33370:SF1">
    <property type="entry name" value="TRANSLATION INITIATION FACTOR IF-1, CHLOROPLASTIC"/>
    <property type="match status" value="1"/>
</dbReference>
<comment type="function">
    <text evidence="2">One of the essential components for the initiation of protein synthesis. Stabilizes the binding of IF-2 and IF-3 on the 30S subunit to which N-formylmethionyl-tRNA(fMet) subsequently binds. Helps modulate mRNA selection, yielding the 30S pre-initiation complex (PIC). Upon addition of the 50S ribosomal subunit IF-1, IF-2 and IF-3 are released leaving the mature 70S translation initiation complex.</text>
</comment>
<dbReference type="GO" id="GO:0043022">
    <property type="term" value="F:ribosome binding"/>
    <property type="evidence" value="ECO:0007669"/>
    <property type="project" value="TreeGrafter"/>
</dbReference>
<comment type="subunit">
    <text evidence="6">Part of the 30S ribosomal subunit.</text>
</comment>
<dbReference type="Proteomes" id="UP000317650">
    <property type="component" value="Unassembled WGS sequence"/>
</dbReference>
<dbReference type="PROSITE" id="PS50832">
    <property type="entry name" value="S1_IF1_TYPE"/>
    <property type="match status" value="1"/>
</dbReference>
<dbReference type="GO" id="GO:0003735">
    <property type="term" value="F:structural constituent of ribosome"/>
    <property type="evidence" value="ECO:0007669"/>
    <property type="project" value="InterPro"/>
</dbReference>
<dbReference type="Pfam" id="PF01176">
    <property type="entry name" value="eIF-1a"/>
    <property type="match status" value="1"/>
</dbReference>
<dbReference type="HAMAP" id="MF_00075">
    <property type="entry name" value="IF_1"/>
    <property type="match status" value="1"/>
</dbReference>
<keyword evidence="12" id="KW-0694">RNA-binding</keyword>
<evidence type="ECO:0000313" key="21">
    <source>
        <dbReference type="EMBL" id="THU42943.1"/>
    </source>
</evidence>
<comment type="caution">
    <text evidence="21">The sequence shown here is derived from an EMBL/GenBank/DDBJ whole genome shotgun (WGS) entry which is preliminary data.</text>
</comment>
<evidence type="ECO:0000259" key="20">
    <source>
        <dbReference type="PROSITE" id="PS50832"/>
    </source>
</evidence>
<reference evidence="21 22" key="1">
    <citation type="journal article" date="2019" name="Nat. Plants">
        <title>Genome sequencing of Musa balbisiana reveals subgenome evolution and function divergence in polyploid bananas.</title>
        <authorList>
            <person name="Yao X."/>
        </authorList>
    </citation>
    <scope>NUCLEOTIDE SEQUENCE [LARGE SCALE GENOMIC DNA]</scope>
    <source>
        <strain evidence="22">cv. DH-PKW</strain>
        <tissue evidence="21">Leaves</tissue>
    </source>
</reference>
<keyword evidence="10" id="KW-0934">Plastid</keyword>
<evidence type="ECO:0000256" key="18">
    <source>
        <dbReference type="ARBA" id="ARBA00068272"/>
    </source>
</evidence>
<evidence type="ECO:0000256" key="19">
    <source>
        <dbReference type="PROSITE-ProRule" id="PRU00181"/>
    </source>
</evidence>
<dbReference type="Gene3D" id="3.30.1370.30">
    <property type="match status" value="1"/>
</dbReference>
<keyword evidence="9 19" id="KW-0396">Initiation factor</keyword>
<dbReference type="GO" id="GO:1990904">
    <property type="term" value="C:ribonucleoprotein complex"/>
    <property type="evidence" value="ECO:0007669"/>
    <property type="project" value="UniProtKB-KW"/>
</dbReference>
<dbReference type="FunFam" id="3.30.1370.30:FF:000004">
    <property type="entry name" value="30S ribosomal protein S8, chloroplastic"/>
    <property type="match status" value="1"/>
</dbReference>
<keyword evidence="11" id="KW-0699">rRNA-binding</keyword>
<evidence type="ECO:0000256" key="9">
    <source>
        <dbReference type="ARBA" id="ARBA00022540"/>
    </source>
</evidence>
<protein>
    <recommendedName>
        <fullName evidence="16">Small ribosomal subunit protein uS8c</fullName>
    </recommendedName>
    <alternativeName>
        <fullName evidence="17">30S ribosomal protein S8, chloroplastic</fullName>
    </alternativeName>
    <alternativeName>
        <fullName evidence="18">Translation initiation factor IF-1, chloroplastic</fullName>
    </alternativeName>
</protein>
<evidence type="ECO:0000256" key="2">
    <source>
        <dbReference type="ARBA" id="ARBA00003935"/>
    </source>
</evidence>
<comment type="subunit">
    <text evidence="7">Component of the 30S ribosomal translation pre-initiation complex which assembles on the 30S ribosome in the order IF-2 and IF-3, IF-1 and N-formylmethionyl-tRNA(fMet); mRNA recruitment can occur at any time during PIC assembly.</text>
</comment>
<keyword evidence="15" id="KW-0687">Ribonucleoprotein</keyword>
<comment type="similarity">
    <text evidence="5">Belongs to the IF-1 family.</text>
</comment>
<dbReference type="GO" id="GO:0005829">
    <property type="term" value="C:cytosol"/>
    <property type="evidence" value="ECO:0007669"/>
    <property type="project" value="TreeGrafter"/>
</dbReference>
<dbReference type="GO" id="GO:0003743">
    <property type="term" value="F:translation initiation factor activity"/>
    <property type="evidence" value="ECO:0007669"/>
    <property type="project" value="UniProtKB-UniRule"/>
</dbReference>
<evidence type="ECO:0000256" key="8">
    <source>
        <dbReference type="ARBA" id="ARBA00022528"/>
    </source>
</evidence>
<dbReference type="PANTHER" id="PTHR33370">
    <property type="entry name" value="TRANSLATION INITIATION FACTOR IF-1, CHLOROPLASTIC"/>
    <property type="match status" value="1"/>
</dbReference>
<evidence type="ECO:0000256" key="4">
    <source>
        <dbReference type="ARBA" id="ARBA00006471"/>
    </source>
</evidence>
<dbReference type="InterPro" id="IPR012340">
    <property type="entry name" value="NA-bd_OB-fold"/>
</dbReference>
<evidence type="ECO:0000256" key="11">
    <source>
        <dbReference type="ARBA" id="ARBA00022730"/>
    </source>
</evidence>
<dbReference type="GO" id="GO:0019843">
    <property type="term" value="F:rRNA binding"/>
    <property type="evidence" value="ECO:0007669"/>
    <property type="project" value="UniProtKB-KW"/>
</dbReference>
<evidence type="ECO:0000256" key="7">
    <source>
        <dbReference type="ARBA" id="ARBA00011599"/>
    </source>
</evidence>
<proteinExistence type="inferred from homology"/>
<dbReference type="SUPFAM" id="SSF56047">
    <property type="entry name" value="Ribosomal protein S8"/>
    <property type="match status" value="1"/>
</dbReference>
<dbReference type="InterPro" id="IPR004368">
    <property type="entry name" value="TIF_IF1"/>
</dbReference>
<dbReference type="NCBIfam" id="TIGR00008">
    <property type="entry name" value="infA"/>
    <property type="match status" value="1"/>
</dbReference>
<evidence type="ECO:0000256" key="5">
    <source>
        <dbReference type="ARBA" id="ARBA00010939"/>
    </source>
</evidence>
<keyword evidence="22" id="KW-1185">Reference proteome</keyword>
<evidence type="ECO:0000256" key="3">
    <source>
        <dbReference type="ARBA" id="ARBA00004229"/>
    </source>
</evidence>
<dbReference type="GO" id="GO:0009507">
    <property type="term" value="C:chloroplast"/>
    <property type="evidence" value="ECO:0007669"/>
    <property type="project" value="UniProtKB-SubCell"/>
</dbReference>
<comment type="subcellular location">
    <subcellularLocation>
        <location evidence="3">Plastid</location>
        <location evidence="3">Chloroplast</location>
    </subcellularLocation>
</comment>
<dbReference type="InterPro" id="IPR006196">
    <property type="entry name" value="RNA-binding_domain_S1_IF1"/>
</dbReference>
<dbReference type="InterPro" id="IPR000630">
    <property type="entry name" value="Ribosomal_uS8"/>
</dbReference>
<evidence type="ECO:0000256" key="13">
    <source>
        <dbReference type="ARBA" id="ARBA00022917"/>
    </source>
</evidence>
<comment type="similarity">
    <text evidence="4">Belongs to the universal ribosomal protein uS8 family.</text>
</comment>
<dbReference type="SUPFAM" id="SSF50249">
    <property type="entry name" value="Nucleic acid-binding proteins"/>
    <property type="match status" value="1"/>
</dbReference>
<evidence type="ECO:0000256" key="10">
    <source>
        <dbReference type="ARBA" id="ARBA00022640"/>
    </source>
</evidence>
<dbReference type="STRING" id="52838.A0A4S8I522"/>
<dbReference type="Pfam" id="PF00410">
    <property type="entry name" value="Ribosomal_S8"/>
    <property type="match status" value="1"/>
</dbReference>
<keyword evidence="14" id="KW-0689">Ribosomal protein</keyword>
<evidence type="ECO:0000256" key="14">
    <source>
        <dbReference type="ARBA" id="ARBA00022980"/>
    </source>
</evidence>
<comment type="function">
    <text evidence="1">One of the primary rRNA binding proteins, it binds directly to 16S rRNA central domain where it helps coordinate assembly of the platform of the 30S subunit.</text>
</comment>
<keyword evidence="8" id="KW-0150">Chloroplast</keyword>
<keyword evidence="13 19" id="KW-0648">Protein biosynthesis</keyword>
<dbReference type="AlphaFoldDB" id="A0A4S8I522"/>
<evidence type="ECO:0000256" key="15">
    <source>
        <dbReference type="ARBA" id="ARBA00023274"/>
    </source>
</evidence>